<dbReference type="InterPro" id="IPR014032">
    <property type="entry name" value="Peptidase_A24A_bac"/>
</dbReference>
<reference evidence="5 6" key="1">
    <citation type="submission" date="2015-06" db="EMBL/GenBank/DDBJ databases">
        <title>Draft genome sequence of an Alphaproteobacteria species associated to the Mediterranean sponge Oscarella lobularis.</title>
        <authorList>
            <person name="Jourda C."/>
            <person name="Santini S."/>
            <person name="Claverie J.-M."/>
        </authorList>
    </citation>
    <scope>NUCLEOTIDE SEQUENCE [LARGE SCALE GENOMIC DNA]</scope>
    <source>
        <strain evidence="5">IGS</strain>
    </source>
</reference>
<gene>
    <name evidence="5" type="ORF">AIOL_004384</name>
</gene>
<dbReference type="PATRIC" id="fig|1675527.3.peg.4587"/>
<dbReference type="GO" id="GO:0008168">
    <property type="term" value="F:methyltransferase activity"/>
    <property type="evidence" value="ECO:0007669"/>
    <property type="project" value="UniProtKB-KW"/>
</dbReference>
<dbReference type="PRINTS" id="PR00864">
    <property type="entry name" value="PREPILNPTASE"/>
</dbReference>
<name>A0A0J9E9D1_9RHOB</name>
<organism evidence="5 6">
    <name type="scientific">Candidatus Rhodobacter oscarellae</name>
    <dbReference type="NCBI Taxonomy" id="1675527"/>
    <lineage>
        <taxon>Bacteria</taxon>
        <taxon>Pseudomonadati</taxon>
        <taxon>Pseudomonadota</taxon>
        <taxon>Alphaproteobacteria</taxon>
        <taxon>Rhodobacterales</taxon>
        <taxon>Rhodobacter group</taxon>
        <taxon>Rhodobacter</taxon>
    </lineage>
</organism>
<dbReference type="OrthoDB" id="9789291at2"/>
<dbReference type="EC" id="3.4.23.43" evidence="5"/>
<accession>A0A0J9E9D1</accession>
<dbReference type="Pfam" id="PF01478">
    <property type="entry name" value="Peptidase_A24"/>
    <property type="match status" value="1"/>
</dbReference>
<dbReference type="InterPro" id="IPR050882">
    <property type="entry name" value="Prepilin_peptidase/N-MTase"/>
</dbReference>
<dbReference type="PANTHER" id="PTHR30487">
    <property type="entry name" value="TYPE 4 PREPILIN-LIKE PROTEINS LEADER PEPTIDE-PROCESSING ENZYME"/>
    <property type="match status" value="1"/>
</dbReference>
<keyword evidence="5" id="KW-0489">Methyltransferase</keyword>
<keyword evidence="3" id="KW-0472">Membrane</keyword>
<sequence>MSLVHLDLAAASVLAGLLGWATLRDLERYEIPDAASLGLVAIGLALSPWSAVTQPQAALLGAALGYGVFAGLGELYFRRTGIDGLGLGDAKLLAAAGAWLGWAALPLVVGLAAVSALCFAVITRRRRLAFGPWLSMAFWMIWVARGMTGLDGL</sequence>
<evidence type="ECO:0000256" key="1">
    <source>
        <dbReference type="ARBA" id="ARBA00005801"/>
    </source>
</evidence>
<dbReference type="RefSeq" id="WP_049644888.1">
    <property type="nucleotide sequence ID" value="NZ_LFTY01000002.1"/>
</dbReference>
<proteinExistence type="inferred from homology"/>
<dbReference type="GO" id="GO:0032259">
    <property type="term" value="P:methylation"/>
    <property type="evidence" value="ECO:0007669"/>
    <property type="project" value="UniProtKB-KW"/>
</dbReference>
<dbReference type="PANTHER" id="PTHR30487:SF0">
    <property type="entry name" value="PREPILIN LEADER PEPTIDASE_N-METHYLTRANSFERASE-RELATED"/>
    <property type="match status" value="1"/>
</dbReference>
<comment type="similarity">
    <text evidence="1 2">Belongs to the peptidase A24 family.</text>
</comment>
<dbReference type="GO" id="GO:0005886">
    <property type="term" value="C:plasma membrane"/>
    <property type="evidence" value="ECO:0007669"/>
    <property type="project" value="TreeGrafter"/>
</dbReference>
<dbReference type="GO" id="GO:0004190">
    <property type="term" value="F:aspartic-type endopeptidase activity"/>
    <property type="evidence" value="ECO:0007669"/>
    <property type="project" value="UniProtKB-EC"/>
</dbReference>
<dbReference type="EC" id="2.1.1.-" evidence="5"/>
<dbReference type="STRING" id="1675527.AIOL_004384"/>
<evidence type="ECO:0000256" key="2">
    <source>
        <dbReference type="RuleBase" id="RU003793"/>
    </source>
</evidence>
<comment type="caution">
    <text evidence="5">The sequence shown here is derived from an EMBL/GenBank/DDBJ whole genome shotgun (WGS) entry which is preliminary data.</text>
</comment>
<evidence type="ECO:0000313" key="5">
    <source>
        <dbReference type="EMBL" id="KMW59402.1"/>
    </source>
</evidence>
<keyword evidence="5" id="KW-0808">Transferase</keyword>
<feature type="transmembrane region" description="Helical" evidence="3">
    <location>
        <begin position="34"/>
        <end position="52"/>
    </location>
</feature>
<feature type="transmembrane region" description="Helical" evidence="3">
    <location>
        <begin position="97"/>
        <end position="122"/>
    </location>
</feature>
<keyword evidence="5" id="KW-0378">Hydrolase</keyword>
<dbReference type="GO" id="GO:0006465">
    <property type="term" value="P:signal peptide processing"/>
    <property type="evidence" value="ECO:0007669"/>
    <property type="project" value="TreeGrafter"/>
</dbReference>
<keyword evidence="3" id="KW-0812">Transmembrane</keyword>
<evidence type="ECO:0000256" key="3">
    <source>
        <dbReference type="SAM" id="Phobius"/>
    </source>
</evidence>
<dbReference type="Gene3D" id="1.20.120.1220">
    <property type="match status" value="1"/>
</dbReference>
<evidence type="ECO:0000313" key="6">
    <source>
        <dbReference type="Proteomes" id="UP000037178"/>
    </source>
</evidence>
<feature type="transmembrane region" description="Helical" evidence="3">
    <location>
        <begin position="129"/>
        <end position="147"/>
    </location>
</feature>
<dbReference type="EMBL" id="LFTY01000002">
    <property type="protein sequence ID" value="KMW59402.1"/>
    <property type="molecule type" value="Genomic_DNA"/>
</dbReference>
<keyword evidence="6" id="KW-1185">Reference proteome</keyword>
<dbReference type="AlphaFoldDB" id="A0A0J9E9D1"/>
<dbReference type="InterPro" id="IPR000045">
    <property type="entry name" value="Prepilin_IV_endopep_pep"/>
</dbReference>
<keyword evidence="3" id="KW-1133">Transmembrane helix</keyword>
<feature type="domain" description="Prepilin type IV endopeptidase peptidase" evidence="4">
    <location>
        <begin position="13"/>
        <end position="121"/>
    </location>
</feature>
<protein>
    <submittedName>
        <fullName evidence="5">Leader peptidase (Prepilin peptidase)</fullName>
        <ecNumber evidence="5">2.1.1.-</ecNumber>
        <ecNumber evidence="5">3.4.23.43</ecNumber>
    </submittedName>
</protein>
<dbReference type="Proteomes" id="UP000037178">
    <property type="component" value="Unassembled WGS sequence"/>
</dbReference>
<feature type="transmembrane region" description="Helical" evidence="3">
    <location>
        <begin position="59"/>
        <end position="77"/>
    </location>
</feature>
<evidence type="ECO:0000259" key="4">
    <source>
        <dbReference type="Pfam" id="PF01478"/>
    </source>
</evidence>